<dbReference type="EMBL" id="HBUE01304152">
    <property type="protein sequence ID" value="CAG6580263.1"/>
    <property type="molecule type" value="Transcribed_RNA"/>
</dbReference>
<evidence type="ECO:0000256" key="1">
    <source>
        <dbReference type="SAM" id="MobiDB-lite"/>
    </source>
</evidence>
<dbReference type="AlphaFoldDB" id="A0A8D8K0N1"/>
<feature type="region of interest" description="Disordered" evidence="1">
    <location>
        <begin position="112"/>
        <end position="166"/>
    </location>
</feature>
<organism evidence="2">
    <name type="scientific">Culex pipiens</name>
    <name type="common">House mosquito</name>
    <dbReference type="NCBI Taxonomy" id="7175"/>
    <lineage>
        <taxon>Eukaryota</taxon>
        <taxon>Metazoa</taxon>
        <taxon>Ecdysozoa</taxon>
        <taxon>Arthropoda</taxon>
        <taxon>Hexapoda</taxon>
        <taxon>Insecta</taxon>
        <taxon>Pterygota</taxon>
        <taxon>Neoptera</taxon>
        <taxon>Endopterygota</taxon>
        <taxon>Diptera</taxon>
        <taxon>Nematocera</taxon>
        <taxon>Culicoidea</taxon>
        <taxon>Culicidae</taxon>
        <taxon>Culicinae</taxon>
        <taxon>Culicini</taxon>
        <taxon>Culex</taxon>
        <taxon>Culex</taxon>
    </lineage>
</organism>
<feature type="region of interest" description="Disordered" evidence="1">
    <location>
        <begin position="19"/>
        <end position="84"/>
    </location>
</feature>
<dbReference type="EMBL" id="HBUE01121868">
    <property type="protein sequence ID" value="CAG6492756.1"/>
    <property type="molecule type" value="Transcribed_RNA"/>
</dbReference>
<proteinExistence type="predicted"/>
<sequence>MSYRQGGAGGRWRRAEIYFGHGKHETGRFDQDVTIYSENSSPRQRRGRLPAGSAPGGHPGALLGKVPRPAVPPDPLGRNVRHDSAQVWRPGRRAAAVEAGVCLPTDLYGHRGPGVEHLPQQNAHRVGAEEPRAGQPSAVGPVAPKGWSPWAQDSQAAADARYRRSG</sequence>
<dbReference type="EMBL" id="HBUE01198081">
    <property type="protein sequence ID" value="CAG6528518.1"/>
    <property type="molecule type" value="Transcribed_RNA"/>
</dbReference>
<reference evidence="2" key="1">
    <citation type="submission" date="2021-05" db="EMBL/GenBank/DDBJ databases">
        <authorList>
            <person name="Alioto T."/>
            <person name="Alioto T."/>
            <person name="Gomez Garrido J."/>
        </authorList>
    </citation>
    <scope>NUCLEOTIDE SEQUENCE</scope>
</reference>
<name>A0A8D8K0N1_CULPI</name>
<feature type="compositionally biased region" description="Basic and acidic residues" evidence="1">
    <location>
        <begin position="22"/>
        <end position="31"/>
    </location>
</feature>
<accession>A0A8D8K0N1</accession>
<dbReference type="EMBL" id="HBUE01304153">
    <property type="protein sequence ID" value="CAG6580266.1"/>
    <property type="molecule type" value="Transcribed_RNA"/>
</dbReference>
<evidence type="ECO:0000313" key="2">
    <source>
        <dbReference type="EMBL" id="CAG6580263.1"/>
    </source>
</evidence>
<dbReference type="EMBL" id="HBUE01198082">
    <property type="protein sequence ID" value="CAG6528521.1"/>
    <property type="molecule type" value="Transcribed_RNA"/>
</dbReference>
<protein>
    <submittedName>
        <fullName evidence="2">(northern house mosquito) hypothetical protein</fullName>
    </submittedName>
</protein>